<dbReference type="InterPro" id="IPR050300">
    <property type="entry name" value="GDXG_lipolytic_enzyme"/>
</dbReference>
<dbReference type="InterPro" id="IPR049492">
    <property type="entry name" value="BD-FAE-like_dom"/>
</dbReference>
<dbReference type="SUPFAM" id="SSF53474">
    <property type="entry name" value="alpha/beta-Hydrolases"/>
    <property type="match status" value="1"/>
</dbReference>
<sequence>MSEQPKVTRRHVLLGGVAVAAMALAPSVFDDTPTAHAMPSSRRKYHYSINPASNAHRYGWLETPSSTSSAVPVAILIHGGAWESEGGPASMRFLSEFLCQYGVACWNIEYRALGSGGGWPTTYADVCDAIDHLIALKLSVAPKLDLDRVYIVGHSAGAQLGALAMGQSPRKIDAMGLLMNTPLLRLTTESLQLADLRGDISLKGGNKDTVQHELVGTGNSAGRATVAPEGPRIPIRGFVSLNGVLDVVDSAKRSKFSNIRMFLGGTPAEVPGNYAAANPIRHIPANKKMLLVQGTRDYVIPQGQVTRYGAAASRYGNAVTYLTLQGAKHNDVLLPWRNPEAYQAVTKALAHFMGAKSTPKKSRRLFD</sequence>
<feature type="chain" id="PRO_5039694711" evidence="2">
    <location>
        <begin position="31"/>
        <end position="367"/>
    </location>
</feature>
<dbReference type="Gene3D" id="3.40.50.1820">
    <property type="entry name" value="alpha/beta hydrolase"/>
    <property type="match status" value="1"/>
</dbReference>
<protein>
    <submittedName>
        <fullName evidence="5">Uncharacterized protein</fullName>
    </submittedName>
</protein>
<dbReference type="PROSITE" id="PS51318">
    <property type="entry name" value="TAT"/>
    <property type="match status" value="1"/>
</dbReference>
<organism evidence="5 6">
    <name type="scientific">Lawsonella clevelandensis</name>
    <dbReference type="NCBI Taxonomy" id="1528099"/>
    <lineage>
        <taxon>Bacteria</taxon>
        <taxon>Bacillati</taxon>
        <taxon>Actinomycetota</taxon>
        <taxon>Actinomycetes</taxon>
        <taxon>Mycobacteriales</taxon>
        <taxon>Lawsonellaceae</taxon>
        <taxon>Lawsonella</taxon>
    </lineage>
</organism>
<proteinExistence type="predicted"/>
<dbReference type="Pfam" id="PF00326">
    <property type="entry name" value="Peptidase_S9"/>
    <property type="match status" value="1"/>
</dbReference>
<gene>
    <name evidence="5" type="ORF">LC603019_00817</name>
</gene>
<feature type="domain" description="BD-FAE-like" evidence="4">
    <location>
        <begin position="63"/>
        <end position="164"/>
    </location>
</feature>
<dbReference type="GeneID" id="84894790"/>
<dbReference type="PANTHER" id="PTHR48081:SF33">
    <property type="entry name" value="KYNURENINE FORMAMIDASE"/>
    <property type="match status" value="1"/>
</dbReference>
<evidence type="ECO:0000259" key="4">
    <source>
        <dbReference type="Pfam" id="PF20434"/>
    </source>
</evidence>
<dbReference type="EMBL" id="LR584267">
    <property type="protein sequence ID" value="VHO00526.1"/>
    <property type="molecule type" value="Genomic_DNA"/>
</dbReference>
<keyword evidence="2" id="KW-0732">Signal</keyword>
<dbReference type="Proteomes" id="UP000324288">
    <property type="component" value="Chromosome"/>
</dbReference>
<evidence type="ECO:0000313" key="6">
    <source>
        <dbReference type="Proteomes" id="UP000324288"/>
    </source>
</evidence>
<reference evidence="5 6" key="1">
    <citation type="submission" date="2019-04" db="EMBL/GenBank/DDBJ databases">
        <authorList>
            <person name="Seth-Smith MB H."/>
            <person name="Seth-Smith H."/>
        </authorList>
    </citation>
    <scope>NUCLEOTIDE SEQUENCE [LARGE SCALE GENOMIC DNA]</scope>
    <source>
        <strain evidence="5">USB-603019</strain>
    </source>
</reference>
<evidence type="ECO:0000256" key="2">
    <source>
        <dbReference type="SAM" id="SignalP"/>
    </source>
</evidence>
<keyword evidence="1" id="KW-0378">Hydrolase</keyword>
<dbReference type="AlphaFoldDB" id="A0A5E3ZX32"/>
<feature type="domain" description="Peptidase S9 prolyl oligopeptidase catalytic" evidence="3">
    <location>
        <begin position="237"/>
        <end position="352"/>
    </location>
</feature>
<feature type="signal peptide" evidence="2">
    <location>
        <begin position="1"/>
        <end position="30"/>
    </location>
</feature>
<evidence type="ECO:0000259" key="3">
    <source>
        <dbReference type="Pfam" id="PF00326"/>
    </source>
</evidence>
<keyword evidence="6" id="KW-1185">Reference proteome</keyword>
<accession>A0A5E3ZX32</accession>
<dbReference type="InterPro" id="IPR006311">
    <property type="entry name" value="TAT_signal"/>
</dbReference>
<dbReference type="GO" id="GO:0008236">
    <property type="term" value="F:serine-type peptidase activity"/>
    <property type="evidence" value="ECO:0007669"/>
    <property type="project" value="InterPro"/>
</dbReference>
<dbReference type="PANTHER" id="PTHR48081">
    <property type="entry name" value="AB HYDROLASE SUPERFAMILY PROTEIN C4A8.06C"/>
    <property type="match status" value="1"/>
</dbReference>
<dbReference type="InterPro" id="IPR029058">
    <property type="entry name" value="AB_hydrolase_fold"/>
</dbReference>
<evidence type="ECO:0000256" key="1">
    <source>
        <dbReference type="ARBA" id="ARBA00022801"/>
    </source>
</evidence>
<dbReference type="RefSeq" id="WP_053978885.1">
    <property type="nucleotide sequence ID" value="NZ_CAMJVL010000045.1"/>
</dbReference>
<dbReference type="GO" id="GO:0006508">
    <property type="term" value="P:proteolysis"/>
    <property type="evidence" value="ECO:0007669"/>
    <property type="project" value="InterPro"/>
</dbReference>
<evidence type="ECO:0000313" key="5">
    <source>
        <dbReference type="EMBL" id="VHO00526.1"/>
    </source>
</evidence>
<dbReference type="InterPro" id="IPR001375">
    <property type="entry name" value="Peptidase_S9_cat"/>
</dbReference>
<name>A0A5E3ZX32_9ACTN</name>
<dbReference type="Pfam" id="PF20434">
    <property type="entry name" value="BD-FAE"/>
    <property type="match status" value="1"/>
</dbReference>